<dbReference type="Gene3D" id="3.10.180.10">
    <property type="entry name" value="2,3-Dihydroxybiphenyl 1,2-Dioxygenase, domain 1"/>
    <property type="match status" value="1"/>
</dbReference>
<accession>A0ABU5IVT0</accession>
<evidence type="ECO:0000259" key="2">
    <source>
        <dbReference type="PROSITE" id="PS51819"/>
    </source>
</evidence>
<dbReference type="RefSeq" id="WP_322445550.1">
    <property type="nucleotide sequence ID" value="NZ_JAXOFX010000003.1"/>
</dbReference>
<proteinExistence type="predicted"/>
<dbReference type="Pfam" id="PF00903">
    <property type="entry name" value="Glyoxalase"/>
    <property type="match status" value="1"/>
</dbReference>
<dbReference type="Proteomes" id="UP001290455">
    <property type="component" value="Unassembled WGS sequence"/>
</dbReference>
<dbReference type="PROSITE" id="PS51819">
    <property type="entry name" value="VOC"/>
    <property type="match status" value="1"/>
</dbReference>
<reference evidence="3 4" key="1">
    <citation type="submission" date="2023-11" db="EMBL/GenBank/DDBJ databases">
        <title>Bacillus jintuensis, isolated from a mudflat on the Beibu Gulf coast.</title>
        <authorList>
            <person name="Li M."/>
        </authorList>
    </citation>
    <scope>NUCLEOTIDE SEQUENCE [LARGE SCALE GENOMIC DNA]</scope>
    <source>
        <strain evidence="3 4">31A1R</strain>
    </source>
</reference>
<sequence>MVREWKPGINHMEFWVSSFEKSLPFYEGLFSLIGWKKLNDMAYSTGTIEIYFKEVNVNRQRTVGPRHICFQAVDRKTVDLVSSYLKENEIEIIRGPIQRDEYSEGYYTVDFYDLDGYVLEVAYTPNMVL</sequence>
<feature type="domain" description="VOC" evidence="2">
    <location>
        <begin position="8"/>
        <end position="124"/>
    </location>
</feature>
<dbReference type="NCBIfam" id="NF005227">
    <property type="entry name" value="PRK06724.1"/>
    <property type="match status" value="1"/>
</dbReference>
<protein>
    <submittedName>
        <fullName evidence="3">VOC family protein</fullName>
    </submittedName>
</protein>
<gene>
    <name evidence="3" type="ORF">SM124_05760</name>
</gene>
<dbReference type="InterPro" id="IPR029068">
    <property type="entry name" value="Glyas_Bleomycin-R_OHBP_Dase"/>
</dbReference>
<evidence type="ECO:0000313" key="3">
    <source>
        <dbReference type="EMBL" id="MDZ5471247.1"/>
    </source>
</evidence>
<dbReference type="PANTHER" id="PTHR36113">
    <property type="entry name" value="LYASE, PUTATIVE-RELATED-RELATED"/>
    <property type="match status" value="1"/>
</dbReference>
<keyword evidence="1" id="KW-0479">Metal-binding</keyword>
<dbReference type="InterPro" id="IPR004360">
    <property type="entry name" value="Glyas_Fos-R_dOase_dom"/>
</dbReference>
<organism evidence="3 4">
    <name type="scientific">Robertmurraya mangrovi</name>
    <dbReference type="NCBI Taxonomy" id="3098077"/>
    <lineage>
        <taxon>Bacteria</taxon>
        <taxon>Bacillati</taxon>
        <taxon>Bacillota</taxon>
        <taxon>Bacilli</taxon>
        <taxon>Bacillales</taxon>
        <taxon>Bacillaceae</taxon>
        <taxon>Robertmurraya</taxon>
    </lineage>
</organism>
<keyword evidence="4" id="KW-1185">Reference proteome</keyword>
<dbReference type="PANTHER" id="PTHR36113:SF6">
    <property type="entry name" value="FOSFOMYCIN RESISTANCE PROTEIN FOSX"/>
    <property type="match status" value="1"/>
</dbReference>
<dbReference type="EMBL" id="JAXOFX010000003">
    <property type="protein sequence ID" value="MDZ5471247.1"/>
    <property type="molecule type" value="Genomic_DNA"/>
</dbReference>
<evidence type="ECO:0000256" key="1">
    <source>
        <dbReference type="ARBA" id="ARBA00022723"/>
    </source>
</evidence>
<dbReference type="InterPro" id="IPR051332">
    <property type="entry name" value="Fosfomycin_Res_Enzymes"/>
</dbReference>
<dbReference type="InterPro" id="IPR037523">
    <property type="entry name" value="VOC_core"/>
</dbReference>
<name>A0ABU5IVT0_9BACI</name>
<comment type="caution">
    <text evidence="3">The sequence shown here is derived from an EMBL/GenBank/DDBJ whole genome shotgun (WGS) entry which is preliminary data.</text>
</comment>
<dbReference type="SUPFAM" id="SSF54593">
    <property type="entry name" value="Glyoxalase/Bleomycin resistance protein/Dihydroxybiphenyl dioxygenase"/>
    <property type="match status" value="1"/>
</dbReference>
<evidence type="ECO:0000313" key="4">
    <source>
        <dbReference type="Proteomes" id="UP001290455"/>
    </source>
</evidence>